<proteinExistence type="predicted"/>
<dbReference type="AlphaFoldDB" id="A0A5N6T9Q8"/>
<dbReference type="Pfam" id="PF07287">
    <property type="entry name" value="AtuA"/>
    <property type="match status" value="1"/>
</dbReference>
<accession>A0A5N6T9Q8</accession>
<sequence length="62" mass="6811">MTGRRAIRIGNCSGAGDDGLDHLYRLATEGPLDAVFADYLAEVNIAWRAPEKEENAELGYEK</sequence>
<evidence type="ECO:0000313" key="2">
    <source>
        <dbReference type="EMBL" id="KAE8142911.1"/>
    </source>
</evidence>
<dbReference type="RefSeq" id="XP_031918974.1">
    <property type="nucleotide sequence ID" value="XM_032058552.1"/>
</dbReference>
<dbReference type="GeneID" id="43642762"/>
<dbReference type="InterPro" id="IPR010839">
    <property type="entry name" value="AtuA_N"/>
</dbReference>
<dbReference type="OrthoDB" id="4181500at2759"/>
<protein>
    <recommendedName>
        <fullName evidence="1">Acyclic terpene utilisation N-terminal domain-containing protein</fullName>
    </recommendedName>
</protein>
<reference evidence="2 3" key="1">
    <citation type="submission" date="2019-04" db="EMBL/GenBank/DDBJ databases">
        <title>Friends and foes A comparative genomics study of 23 Aspergillus species from section Flavi.</title>
        <authorList>
            <consortium name="DOE Joint Genome Institute"/>
            <person name="Kjaerbolling I."/>
            <person name="Vesth T."/>
            <person name="Frisvad J.C."/>
            <person name="Nybo J.L."/>
            <person name="Theobald S."/>
            <person name="Kildgaard S."/>
            <person name="Isbrandt T."/>
            <person name="Kuo A."/>
            <person name="Sato A."/>
            <person name="Lyhne E.K."/>
            <person name="Kogle M.E."/>
            <person name="Wiebenga A."/>
            <person name="Kun R.S."/>
            <person name="Lubbers R.J."/>
            <person name="Makela M.R."/>
            <person name="Barry K."/>
            <person name="Chovatia M."/>
            <person name="Clum A."/>
            <person name="Daum C."/>
            <person name="Haridas S."/>
            <person name="He G."/>
            <person name="LaButti K."/>
            <person name="Lipzen A."/>
            <person name="Mondo S."/>
            <person name="Riley R."/>
            <person name="Salamov A."/>
            <person name="Simmons B.A."/>
            <person name="Magnuson J.K."/>
            <person name="Henrissat B."/>
            <person name="Mortensen U.H."/>
            <person name="Larsen T.O."/>
            <person name="Devries R.P."/>
            <person name="Grigoriev I.V."/>
            <person name="Machida M."/>
            <person name="Baker S.E."/>
            <person name="Andersen M.R."/>
        </authorList>
    </citation>
    <scope>NUCLEOTIDE SEQUENCE [LARGE SCALE GENOMIC DNA]</scope>
    <source>
        <strain evidence="2 3">CBS 117625</strain>
    </source>
</reference>
<dbReference type="EMBL" id="ML743553">
    <property type="protein sequence ID" value="KAE8142911.1"/>
    <property type="molecule type" value="Genomic_DNA"/>
</dbReference>
<evidence type="ECO:0000259" key="1">
    <source>
        <dbReference type="Pfam" id="PF07287"/>
    </source>
</evidence>
<dbReference type="Proteomes" id="UP000325672">
    <property type="component" value="Unassembled WGS sequence"/>
</dbReference>
<keyword evidence="3" id="KW-1185">Reference proteome</keyword>
<feature type="domain" description="Acyclic terpene utilisation N-terminal" evidence="1">
    <location>
        <begin position="7"/>
        <end position="62"/>
    </location>
</feature>
<name>A0A5N6T9Q8_ASPPS</name>
<organism evidence="2 3">
    <name type="scientific">Aspergillus pseudotamarii</name>
    <dbReference type="NCBI Taxonomy" id="132259"/>
    <lineage>
        <taxon>Eukaryota</taxon>
        <taxon>Fungi</taxon>
        <taxon>Dikarya</taxon>
        <taxon>Ascomycota</taxon>
        <taxon>Pezizomycotina</taxon>
        <taxon>Eurotiomycetes</taxon>
        <taxon>Eurotiomycetidae</taxon>
        <taxon>Eurotiales</taxon>
        <taxon>Aspergillaceae</taxon>
        <taxon>Aspergillus</taxon>
        <taxon>Aspergillus subgen. Circumdati</taxon>
    </lineage>
</organism>
<gene>
    <name evidence="2" type="ORF">BDV38DRAFT_277724</name>
</gene>
<evidence type="ECO:0000313" key="3">
    <source>
        <dbReference type="Proteomes" id="UP000325672"/>
    </source>
</evidence>